<dbReference type="RefSeq" id="WP_169345845.1">
    <property type="nucleotide sequence ID" value="NZ_JABBJJ010000071.1"/>
</dbReference>
<evidence type="ECO:0000313" key="2">
    <source>
        <dbReference type="EMBL" id="NMO16557.1"/>
    </source>
</evidence>
<evidence type="ECO:0000313" key="3">
    <source>
        <dbReference type="Proteomes" id="UP000518300"/>
    </source>
</evidence>
<accession>A0A848LCZ4</accession>
<gene>
    <name evidence="2" type="ORF">HG543_17080</name>
</gene>
<dbReference type="Gene3D" id="3.40.50.1820">
    <property type="entry name" value="alpha/beta hydrolase"/>
    <property type="match status" value="1"/>
</dbReference>
<organism evidence="2 3">
    <name type="scientific">Pyxidicoccus fallax</name>
    <dbReference type="NCBI Taxonomy" id="394095"/>
    <lineage>
        <taxon>Bacteria</taxon>
        <taxon>Pseudomonadati</taxon>
        <taxon>Myxococcota</taxon>
        <taxon>Myxococcia</taxon>
        <taxon>Myxococcales</taxon>
        <taxon>Cystobacterineae</taxon>
        <taxon>Myxococcaceae</taxon>
        <taxon>Pyxidicoccus</taxon>
    </lineage>
</organism>
<dbReference type="InterPro" id="IPR013783">
    <property type="entry name" value="Ig-like_fold"/>
</dbReference>
<sequence length="1519" mass="160017">MGLRANASDPDSGTVTHRWSVSKRPPNSTAQLTNAFSATPSIAFSSSRDIGTWEFRLEVDDDEGEMKTFTVGFTVPNAKPRIELTGPTQIQAGEPIKLSTSVTQDDDGGALQFHWEAIQAPASAGLSMPATLSQTATLDVAPATAQPGTWVFRLTATDDEGESVTRQRTVLVDGKAVASITPPPATWRQGDGVLRIDGTPSTDPDTPCPDVPMGCHVTAGQPLSLSGGLTYEWWAASEDNNWPLTRVSTIFPGALDFNAELAFISHLPQDGRWTFELRVRDAEGNEARQSVSVSVLLGYTFPQARASAVPTGTVVDVYQRVVVQDIWLNGSQSRDIDNGTKWDPAPAGAGIAEYRWTAIPPTLGCPAPQLPQGSLVPLFPAGTVIPPACQGVWTIRLTVVDDDPTPQTASTDIQVTVGNCVDLVCLDGPSPLFPATIYADQSQGALIGFHVDSTLYDLPAVAEGGFVRMGILPAGTTSVFYLQDVAFVQQSGRGQVLLTSWNGRSNGGVRGSGSYDLVLSLFDRNGSLVASRAWPRVINVESASATVASSSDTHLRREAVAHTPGAQATFHVDVSGTFRAVDEVRWRVTSASGTIVNSGTVPGTSATRQVVTWNGRHSNGTGAAAAGAYSLNVDCVRNGVTIASTPAYRFYVYSMVLDPVIAAPSQPGTPGWVHVEGAPTSVAVTSGNFASARLRMVPVRLRLSPAEAGGTVSLSVADPTVDPRGTAASIELFEDTTTATPVSRPRSWSVDGTTAGNGVRLLAYGNGPTGDALVKLAYVVGGRTLAEDTVRYQVARPAATAGVDAPAAPPYFRPALTFNTGTPVNAVFDSRTHTERRGAMARVYVVAHRTHAQWAANPALVDVGGGVRMVGLGTGAGGVDITPLSSTLAPGEYDLVYDFGSFSRGSGAFVPDDRLDPGDVLVSPRGGPAVIVKGSYATGGPFAVQTFEYGTAPGPSTVTVPHGWDGLNAPGGHGFRLRGRVAHPGDMSVSRPLVVFVHGNHTPLHLGPLPLKRVSASVTSDENYRGYAYLQDHLASRGYVTLSVDLDEMSGAGTPYPDVADPGILVRSWVTLKNIEHLVSRAGTLGTGSLSGRIDTNRIYLVGHSRGGEAVHVMLAQLKHLEGIATAAGIVPSGATTIPGLRSAGIKGIVSIAPVTSALDSFKYEETTVPFLLLYGSADGDVHGARADVAPFRHYDRSKANRFALRLIGGNHNAFNTSWGYSDASEQLSCVGRTGPCNLFTAGKMSVPVPVNPAAQLVSAADQRAVATAYLTAFLSAVDGADRGALEYFLEPPSHLRPLGVSATLRLYSQSQLRVGATLQTIDDYESFNSSTDLGVSSSGQPVAFSVTGVNEPLLLDPAERFFNDTRGVVFSWGGVASYDQDLAPTGRNLRWAHSINLRVAQRPALGGSTTSSFQLEVEDASGRRQAVSSHLAEPVSEVFPAVVYKNFQLSPIDGRTNPLASPIDTTSAAFQTYRFPVGAFDVAGVDIGNIARVRMRLGEPGEAPSGDFAVDDVEVEFQ</sequence>
<dbReference type="SUPFAM" id="SSF53474">
    <property type="entry name" value="alpha/beta-Hydrolases"/>
    <property type="match status" value="1"/>
</dbReference>
<name>A0A848LCZ4_9BACT</name>
<dbReference type="Pfam" id="PF22352">
    <property type="entry name" value="K319L-like_PKD"/>
    <property type="match status" value="1"/>
</dbReference>
<comment type="caution">
    <text evidence="2">The sequence shown here is derived from an EMBL/GenBank/DDBJ whole genome shotgun (WGS) entry which is preliminary data.</text>
</comment>
<protein>
    <submittedName>
        <fullName evidence="2">Uncharacterized protein</fullName>
    </submittedName>
</protein>
<dbReference type="Gene3D" id="2.60.40.10">
    <property type="entry name" value="Immunoglobulins"/>
    <property type="match status" value="2"/>
</dbReference>
<feature type="compositionally biased region" description="Polar residues" evidence="1">
    <location>
        <begin position="9"/>
        <end position="30"/>
    </location>
</feature>
<evidence type="ECO:0000256" key="1">
    <source>
        <dbReference type="SAM" id="MobiDB-lite"/>
    </source>
</evidence>
<keyword evidence="3" id="KW-1185">Reference proteome</keyword>
<dbReference type="Proteomes" id="UP000518300">
    <property type="component" value="Unassembled WGS sequence"/>
</dbReference>
<proteinExistence type="predicted"/>
<reference evidence="2 3" key="1">
    <citation type="submission" date="2020-04" db="EMBL/GenBank/DDBJ databases">
        <title>Draft genome of Pyxidicoccus fallax type strain.</title>
        <authorList>
            <person name="Whitworth D.E."/>
        </authorList>
    </citation>
    <scope>NUCLEOTIDE SEQUENCE [LARGE SCALE GENOMIC DNA]</scope>
    <source>
        <strain evidence="2 3">DSM 14698</strain>
    </source>
</reference>
<dbReference type="InterPro" id="IPR029058">
    <property type="entry name" value="AB_hydrolase_fold"/>
</dbReference>
<dbReference type="EMBL" id="JABBJJ010000071">
    <property type="protein sequence ID" value="NMO16557.1"/>
    <property type="molecule type" value="Genomic_DNA"/>
</dbReference>
<feature type="region of interest" description="Disordered" evidence="1">
    <location>
        <begin position="1"/>
        <end position="30"/>
    </location>
</feature>